<organism evidence="1">
    <name type="scientific">Anguilla anguilla</name>
    <name type="common">European freshwater eel</name>
    <name type="synonym">Muraena anguilla</name>
    <dbReference type="NCBI Taxonomy" id="7936"/>
    <lineage>
        <taxon>Eukaryota</taxon>
        <taxon>Metazoa</taxon>
        <taxon>Chordata</taxon>
        <taxon>Craniata</taxon>
        <taxon>Vertebrata</taxon>
        <taxon>Euteleostomi</taxon>
        <taxon>Actinopterygii</taxon>
        <taxon>Neopterygii</taxon>
        <taxon>Teleostei</taxon>
        <taxon>Anguilliformes</taxon>
        <taxon>Anguillidae</taxon>
        <taxon>Anguilla</taxon>
    </lineage>
</organism>
<reference evidence="1" key="2">
    <citation type="journal article" date="2015" name="Fish Shellfish Immunol.">
        <title>Early steps in the European eel (Anguilla anguilla)-Vibrio vulnificus interaction in the gills: Role of the RtxA13 toxin.</title>
        <authorList>
            <person name="Callol A."/>
            <person name="Pajuelo D."/>
            <person name="Ebbesson L."/>
            <person name="Teles M."/>
            <person name="MacKenzie S."/>
            <person name="Amaro C."/>
        </authorList>
    </citation>
    <scope>NUCLEOTIDE SEQUENCE</scope>
</reference>
<proteinExistence type="predicted"/>
<evidence type="ECO:0000313" key="1">
    <source>
        <dbReference type="EMBL" id="JAI04536.1"/>
    </source>
</evidence>
<reference evidence="1" key="1">
    <citation type="submission" date="2014-11" db="EMBL/GenBank/DDBJ databases">
        <authorList>
            <person name="Amaro Gonzalez C."/>
        </authorList>
    </citation>
    <scope>NUCLEOTIDE SEQUENCE</scope>
</reference>
<protein>
    <submittedName>
        <fullName evidence="1">Uncharacterized protein</fullName>
    </submittedName>
</protein>
<dbReference type="EMBL" id="GBXM01004042">
    <property type="protein sequence ID" value="JAI04536.1"/>
    <property type="molecule type" value="Transcribed_RNA"/>
</dbReference>
<sequence>MFLKINVNKASMHLWYLQIPFNQLRFQSLELPQIKAEAEHDSTSL</sequence>
<name>A0A0E9XRP9_ANGAN</name>
<dbReference type="AlphaFoldDB" id="A0A0E9XRP9"/>
<accession>A0A0E9XRP9</accession>